<dbReference type="Proteomes" id="UP001152795">
    <property type="component" value="Unassembled WGS sequence"/>
</dbReference>
<gene>
    <name evidence="1" type="ORF">PACLA_8A028866</name>
</gene>
<protein>
    <submittedName>
        <fullName evidence="1">Uncharacterized protein</fullName>
    </submittedName>
</protein>
<feature type="non-terminal residue" evidence="1">
    <location>
        <position position="321"/>
    </location>
</feature>
<dbReference type="InterPro" id="IPR008042">
    <property type="entry name" value="Retrotrans_Pao"/>
</dbReference>
<dbReference type="PANTHER" id="PTHR47331">
    <property type="entry name" value="PHD-TYPE DOMAIN-CONTAINING PROTEIN"/>
    <property type="match status" value="1"/>
</dbReference>
<dbReference type="Pfam" id="PF05380">
    <property type="entry name" value="Peptidase_A17"/>
    <property type="match status" value="1"/>
</dbReference>
<evidence type="ECO:0000313" key="2">
    <source>
        <dbReference type="Proteomes" id="UP001152795"/>
    </source>
</evidence>
<proteinExistence type="predicted"/>
<dbReference type="AlphaFoldDB" id="A0A7D9JMW0"/>
<sequence>EDQDSQQLYSLDVLRVEDRGENDQLDVHREFKENIVHDINGRYEVKVPWIPGTQLSETNETQSRLHLKRVERKLEQDECLPKDYEKIIIDHVASGIIEKAPETPTRELVSYMPHKPVGQQSAITTKTRMVFDASAKPQPISSSVNECIEERIPFGAEASPFMLGATLEYHYDQQSDAVSETVSILRENTYVDNLMMTGTQVEDLQKFKTEATGVLKSGNFPVHKWEGNVVSLESANMPNPGKILGHVWNKTENTLKVQLQDNDDGKLTKRAILSRLGRAYDPLGIISPTMIEGKRIHRDSCEEQKSWNAEVSPALIRQWNK</sequence>
<accession>A0A7D9JMW0</accession>
<organism evidence="1 2">
    <name type="scientific">Paramuricea clavata</name>
    <name type="common">Red gorgonian</name>
    <name type="synonym">Violescent sea-whip</name>
    <dbReference type="NCBI Taxonomy" id="317549"/>
    <lineage>
        <taxon>Eukaryota</taxon>
        <taxon>Metazoa</taxon>
        <taxon>Cnidaria</taxon>
        <taxon>Anthozoa</taxon>
        <taxon>Octocorallia</taxon>
        <taxon>Malacalcyonacea</taxon>
        <taxon>Plexauridae</taxon>
        <taxon>Paramuricea</taxon>
    </lineage>
</organism>
<dbReference type="OrthoDB" id="5969298at2759"/>
<evidence type="ECO:0000313" key="1">
    <source>
        <dbReference type="EMBL" id="CAB4032690.1"/>
    </source>
</evidence>
<comment type="caution">
    <text evidence="1">The sequence shown here is derived from an EMBL/GenBank/DDBJ whole genome shotgun (WGS) entry which is preliminary data.</text>
</comment>
<reference evidence="1" key="1">
    <citation type="submission" date="2020-04" db="EMBL/GenBank/DDBJ databases">
        <authorList>
            <person name="Alioto T."/>
            <person name="Alioto T."/>
            <person name="Gomez Garrido J."/>
        </authorList>
    </citation>
    <scope>NUCLEOTIDE SEQUENCE</scope>
    <source>
        <strain evidence="1">A484AB</strain>
    </source>
</reference>
<keyword evidence="2" id="KW-1185">Reference proteome</keyword>
<dbReference type="EMBL" id="CACRXK020018606">
    <property type="protein sequence ID" value="CAB4032690.1"/>
    <property type="molecule type" value="Genomic_DNA"/>
</dbReference>
<name>A0A7D9JMW0_PARCT</name>